<dbReference type="Pfam" id="PF00135">
    <property type="entry name" value="COesterase"/>
    <property type="match status" value="1"/>
</dbReference>
<organism evidence="3 4">
    <name type="scientific">Diatraea saccharalis</name>
    <name type="common">sugarcane borer</name>
    <dbReference type="NCBI Taxonomy" id="40085"/>
    <lineage>
        <taxon>Eukaryota</taxon>
        <taxon>Metazoa</taxon>
        <taxon>Ecdysozoa</taxon>
        <taxon>Arthropoda</taxon>
        <taxon>Hexapoda</taxon>
        <taxon>Insecta</taxon>
        <taxon>Pterygota</taxon>
        <taxon>Neoptera</taxon>
        <taxon>Endopterygota</taxon>
        <taxon>Lepidoptera</taxon>
        <taxon>Glossata</taxon>
        <taxon>Ditrysia</taxon>
        <taxon>Pyraloidea</taxon>
        <taxon>Crambidae</taxon>
        <taxon>Crambinae</taxon>
        <taxon>Diatraea</taxon>
    </lineage>
</organism>
<evidence type="ECO:0000313" key="4">
    <source>
        <dbReference type="Proteomes" id="UP001153714"/>
    </source>
</evidence>
<reference evidence="3" key="2">
    <citation type="submission" date="2022-10" db="EMBL/GenBank/DDBJ databases">
        <authorList>
            <consortium name="ENA_rothamsted_submissions"/>
            <consortium name="culmorum"/>
            <person name="King R."/>
        </authorList>
    </citation>
    <scope>NUCLEOTIDE SEQUENCE</scope>
</reference>
<dbReference type="Gene3D" id="3.40.50.1820">
    <property type="entry name" value="alpha/beta hydrolase"/>
    <property type="match status" value="1"/>
</dbReference>
<dbReference type="OrthoDB" id="19653at2759"/>
<dbReference type="AlphaFoldDB" id="A0A9N9RF48"/>
<proteinExistence type="predicted"/>
<gene>
    <name evidence="3" type="ORF">DIATSA_LOCUS12725</name>
</gene>
<dbReference type="InterPro" id="IPR002018">
    <property type="entry name" value="CarbesteraseB"/>
</dbReference>
<dbReference type="SUPFAM" id="SSF53474">
    <property type="entry name" value="alpha/beta-Hydrolases"/>
    <property type="match status" value="1"/>
</dbReference>
<dbReference type="EMBL" id="OU893339">
    <property type="protein sequence ID" value="CAG9795461.1"/>
    <property type="molecule type" value="Genomic_DNA"/>
</dbReference>
<reference evidence="3" key="1">
    <citation type="submission" date="2021-12" db="EMBL/GenBank/DDBJ databases">
        <authorList>
            <person name="King R."/>
        </authorList>
    </citation>
    <scope>NUCLEOTIDE SEQUENCE</scope>
</reference>
<feature type="domain" description="Carboxylesterase type B" evidence="2">
    <location>
        <begin position="3"/>
        <end position="134"/>
    </location>
</feature>
<evidence type="ECO:0000313" key="3">
    <source>
        <dbReference type="EMBL" id="CAG9795461.1"/>
    </source>
</evidence>
<name>A0A9N9RF48_9NEOP</name>
<dbReference type="PANTHER" id="PTHR44590">
    <property type="entry name" value="CARBOXYLIC ESTER HYDROLASE-RELATED"/>
    <property type="match status" value="1"/>
</dbReference>
<dbReference type="InterPro" id="IPR029058">
    <property type="entry name" value="AB_hydrolase_fold"/>
</dbReference>
<keyword evidence="4" id="KW-1185">Reference proteome</keyword>
<protein>
    <recommendedName>
        <fullName evidence="2">Carboxylesterase type B domain-containing protein</fullName>
    </recommendedName>
</protein>
<dbReference type="PANTHER" id="PTHR44590:SF3">
    <property type="entry name" value="CARBOXYLESTERASE TYPE B DOMAIN-CONTAINING PROTEIN"/>
    <property type="match status" value="1"/>
</dbReference>
<evidence type="ECO:0000259" key="2">
    <source>
        <dbReference type="Pfam" id="PF00135"/>
    </source>
</evidence>
<accession>A0A9N9RF48</accession>
<evidence type="ECO:0000256" key="1">
    <source>
        <dbReference type="ARBA" id="ARBA00023180"/>
    </source>
</evidence>
<dbReference type="Proteomes" id="UP001153714">
    <property type="component" value="Chromosome 8"/>
</dbReference>
<keyword evidence="1" id="KW-0325">Glycoprotein</keyword>
<sequence>MEYPVLEETNIIARNSDKPVFSYIFNYDGWRNIVKRMNPRKEFINVTGATHADDLFYLFSQQIIPTLFESDIINKMTTLWTNFAKYGDPTPSSSELLPIRWPPAAKEEEHRKTFLIDQNINIIPQPKKQSLALWRTVYSKYRRKITS</sequence>